<accession>A0A195EQF9</accession>
<evidence type="ECO:0008006" key="3">
    <source>
        <dbReference type="Google" id="ProtNLM"/>
    </source>
</evidence>
<dbReference type="EMBL" id="KQ982021">
    <property type="protein sequence ID" value="KYN30448.1"/>
    <property type="molecule type" value="Genomic_DNA"/>
</dbReference>
<proteinExistence type="predicted"/>
<sequence length="138" mass="15713">MERLAEIMQNHLQPSEISQRYKFKECKQMAGEDIKTYLVKLKKLSHCHFGEQLENHIRDQFIWGLANKGIKRLLEEQQLTYAKAMEISTSMEMAGGAADMVNAANSKSSALNLIDKKKKVVTCYCCGKKGHISKELCM</sequence>
<dbReference type="AlphaFoldDB" id="A0A195EQF9"/>
<evidence type="ECO:0000313" key="1">
    <source>
        <dbReference type="EMBL" id="KYN30448.1"/>
    </source>
</evidence>
<organism evidence="1 2">
    <name type="scientific">Trachymyrmex septentrionalis</name>
    <dbReference type="NCBI Taxonomy" id="34720"/>
    <lineage>
        <taxon>Eukaryota</taxon>
        <taxon>Metazoa</taxon>
        <taxon>Ecdysozoa</taxon>
        <taxon>Arthropoda</taxon>
        <taxon>Hexapoda</taxon>
        <taxon>Insecta</taxon>
        <taxon>Pterygota</taxon>
        <taxon>Neoptera</taxon>
        <taxon>Endopterygota</taxon>
        <taxon>Hymenoptera</taxon>
        <taxon>Apocrita</taxon>
        <taxon>Aculeata</taxon>
        <taxon>Formicoidea</taxon>
        <taxon>Formicidae</taxon>
        <taxon>Myrmicinae</taxon>
        <taxon>Trachymyrmex</taxon>
    </lineage>
</organism>
<evidence type="ECO:0000313" key="2">
    <source>
        <dbReference type="Proteomes" id="UP000078541"/>
    </source>
</evidence>
<dbReference type="Proteomes" id="UP000078541">
    <property type="component" value="Unassembled WGS sequence"/>
</dbReference>
<dbReference type="STRING" id="34720.A0A195EQF9"/>
<dbReference type="PANTHER" id="PTHR33198">
    <property type="entry name" value="ANK_REP_REGION DOMAIN-CONTAINING PROTEIN-RELATED"/>
    <property type="match status" value="1"/>
</dbReference>
<gene>
    <name evidence="1" type="ORF">ALC56_15144</name>
</gene>
<name>A0A195EQF9_9HYME</name>
<keyword evidence="2" id="KW-1185">Reference proteome</keyword>
<protein>
    <recommendedName>
        <fullName evidence="3">CCHC-type domain-containing protein</fullName>
    </recommendedName>
</protein>
<dbReference type="PANTHER" id="PTHR33198:SF19">
    <property type="entry name" value="CCHC-TYPE DOMAIN-CONTAINING PROTEIN"/>
    <property type="match status" value="1"/>
</dbReference>
<reference evidence="1 2" key="1">
    <citation type="submission" date="2016-03" db="EMBL/GenBank/DDBJ databases">
        <title>Trachymyrmex septentrionalis WGS genome.</title>
        <authorList>
            <person name="Nygaard S."/>
            <person name="Hu H."/>
            <person name="Boomsma J."/>
            <person name="Zhang G."/>
        </authorList>
    </citation>
    <scope>NUCLEOTIDE SEQUENCE [LARGE SCALE GENOMIC DNA]</scope>
    <source>
        <strain evidence="1">Tsep2-gDNA-1</strain>
        <tissue evidence="1">Whole body</tissue>
    </source>
</reference>